<evidence type="ECO:0000313" key="3">
    <source>
        <dbReference type="Proteomes" id="UP000029725"/>
    </source>
</evidence>
<dbReference type="Proteomes" id="UP000029725">
    <property type="component" value="Unassembled WGS sequence"/>
</dbReference>
<keyword evidence="3" id="KW-1185">Reference proteome</keyword>
<dbReference type="RefSeq" id="XP_013237095.1">
    <property type="nucleotide sequence ID" value="XM_013381641.1"/>
</dbReference>
<dbReference type="InterPro" id="IPR013094">
    <property type="entry name" value="AB_hydrolase_3"/>
</dbReference>
<dbReference type="GO" id="GO:0004771">
    <property type="term" value="F:sterol ester esterase activity"/>
    <property type="evidence" value="ECO:0007669"/>
    <property type="project" value="TreeGrafter"/>
</dbReference>
<feature type="domain" description="Alpha/beta hydrolase fold-3" evidence="1">
    <location>
        <begin position="264"/>
        <end position="379"/>
    </location>
</feature>
<dbReference type="VEuPathDB" id="MicrosporidiaDB:DI09_5p150"/>
<dbReference type="Pfam" id="PF07859">
    <property type="entry name" value="Abhydrolase_3"/>
    <property type="match status" value="1"/>
</dbReference>
<dbReference type="AlphaFoldDB" id="A0A098VNN4"/>
<dbReference type="GO" id="GO:0004806">
    <property type="term" value="F:triacylglycerol lipase activity"/>
    <property type="evidence" value="ECO:0007669"/>
    <property type="project" value="TreeGrafter"/>
</dbReference>
<dbReference type="EMBL" id="JMKJ01000555">
    <property type="protein sequence ID" value="KGG50668.1"/>
    <property type="molecule type" value="Genomic_DNA"/>
</dbReference>
<name>A0A098VNN4_9MICR</name>
<dbReference type="PANTHER" id="PTHR23025">
    <property type="entry name" value="TRIACYLGLYCEROL LIPASE"/>
    <property type="match status" value="1"/>
</dbReference>
<reference evidence="2 3" key="1">
    <citation type="submission" date="2014-04" db="EMBL/GenBank/DDBJ databases">
        <title>A new species of microsporidia sheds light on the evolution of extreme parasitism.</title>
        <authorList>
            <person name="Haag K.L."/>
            <person name="James T.Y."/>
            <person name="Larsson R."/>
            <person name="Schaer T.M."/>
            <person name="Refardt D."/>
            <person name="Pombert J.-F."/>
            <person name="Ebert D."/>
        </authorList>
    </citation>
    <scope>NUCLEOTIDE SEQUENCE [LARGE SCALE GENOMIC DNA]</scope>
    <source>
        <strain evidence="2 3">UGP3</strain>
        <tissue evidence="2">Spores</tissue>
    </source>
</reference>
<proteinExistence type="predicted"/>
<dbReference type="GO" id="GO:0019433">
    <property type="term" value="P:triglyceride catabolic process"/>
    <property type="evidence" value="ECO:0007669"/>
    <property type="project" value="TreeGrafter"/>
</dbReference>
<sequence length="616" mass="69143">MHQKPNFALNSSNFIGGIDSPANQAHDARIPEAFPSEVPATSIYQRNFQRLEPTSILTSIVRTFPRFGKWSSFARNLVILMSVFQHWIFYAVLPNDPTFACYGPSFGAAIRSTLCIECGFWTASLLFYQMKYGTIVRWLRSACSHILSSYLMFDNLLMSCISERLKVWCLSPGQLRASWEKTSTDPIVLFCHKFINGITCIKGITTSRVHVKEIKIMNRTLLLFYRTNVRYEKKNIIFWIPGGGFHALGPSDFLGVGSYLSKCAPVLIFDYPKSPENPYPEALLWIYNAIPLILDHFTQHQDKIFFKGEEFSSKQEMHQKPHGATEDANASVSSPWRGVIAGDSAGGNLATILATKMTHEPIPGLHVAGLALIYPLLSFEISGWLPQEDQEMRAKVAPHLVGEFASGGPFGSRFAIPSRLLNLNDKIIRTDILCYLAQSYLSTPKESIIDTNKFIVGKDPSFEKEIDPSDPSLTPLRLPSHMVQAIPRVFIQVGEMDPFLDDSLILFHKAIGSAPFTTKIRTDSDVTFNRIQGPSERVSLSLVEGVSHGYLLMQLLWRGFEPCMQEIETAIAAMFEQDLCEETPANMRNSGPEILPKIMVPAYSNLESELLRKEPN</sequence>
<dbReference type="SUPFAM" id="SSF53474">
    <property type="entry name" value="alpha/beta-Hydrolases"/>
    <property type="match status" value="1"/>
</dbReference>
<dbReference type="PANTHER" id="PTHR23025:SF3">
    <property type="entry name" value="HORMONE-SENSITIVE LIPASE"/>
    <property type="match status" value="1"/>
</dbReference>
<comment type="caution">
    <text evidence="2">The sequence shown here is derived from an EMBL/GenBank/DDBJ whole genome shotgun (WGS) entry which is preliminary data.</text>
</comment>
<dbReference type="GeneID" id="25260410"/>
<dbReference type="Gene3D" id="3.40.50.1820">
    <property type="entry name" value="alpha/beta hydrolase"/>
    <property type="match status" value="1"/>
</dbReference>
<protein>
    <recommendedName>
        <fullName evidence="1">Alpha/beta hydrolase fold-3 domain-containing protein</fullName>
    </recommendedName>
</protein>
<gene>
    <name evidence="2" type="ORF">DI09_5p150</name>
</gene>
<accession>A0A098VNN4</accession>
<evidence type="ECO:0000313" key="2">
    <source>
        <dbReference type="EMBL" id="KGG50668.1"/>
    </source>
</evidence>
<dbReference type="HOGENOM" id="CLU_003590_1_0_1"/>
<evidence type="ECO:0000259" key="1">
    <source>
        <dbReference type="Pfam" id="PF07859"/>
    </source>
</evidence>
<organism evidence="2 3">
    <name type="scientific">Mitosporidium daphniae</name>
    <dbReference type="NCBI Taxonomy" id="1485682"/>
    <lineage>
        <taxon>Eukaryota</taxon>
        <taxon>Fungi</taxon>
        <taxon>Fungi incertae sedis</taxon>
        <taxon>Microsporidia</taxon>
        <taxon>Mitosporidium</taxon>
    </lineage>
</organism>
<dbReference type="OrthoDB" id="5570009at2759"/>
<dbReference type="InterPro" id="IPR029058">
    <property type="entry name" value="AB_hydrolase_fold"/>
</dbReference>
<dbReference type="GO" id="GO:0005829">
    <property type="term" value="C:cytosol"/>
    <property type="evidence" value="ECO:0007669"/>
    <property type="project" value="TreeGrafter"/>
</dbReference>